<dbReference type="InterPro" id="IPR002937">
    <property type="entry name" value="Amino_oxidase"/>
</dbReference>
<dbReference type="Pfam" id="PF01593">
    <property type="entry name" value="Amino_oxidase"/>
    <property type="match status" value="1"/>
</dbReference>
<reference evidence="9 10" key="1">
    <citation type="submission" date="2018-06" db="EMBL/GenBank/DDBJ databases">
        <authorList>
            <consortium name="Pathogen Informatics"/>
            <person name="Doyle S."/>
        </authorList>
    </citation>
    <scope>NUCLEOTIDE SEQUENCE [LARGE SCALE GENOMIC DNA]</scope>
    <source>
        <strain evidence="9 10">NCTC12722</strain>
    </source>
</reference>
<dbReference type="GO" id="GO:0009851">
    <property type="term" value="P:auxin biosynthetic process"/>
    <property type="evidence" value="ECO:0007669"/>
    <property type="project" value="UniProtKB-KW"/>
</dbReference>
<evidence type="ECO:0000256" key="1">
    <source>
        <dbReference type="ARBA" id="ARBA00004814"/>
    </source>
</evidence>
<dbReference type="InterPro" id="IPR036188">
    <property type="entry name" value="FAD/NAD-bd_sf"/>
</dbReference>
<dbReference type="GO" id="GO:0050361">
    <property type="term" value="F:tryptophan 2-monooxygenase activity"/>
    <property type="evidence" value="ECO:0007669"/>
    <property type="project" value="UniProtKB-EC"/>
</dbReference>
<feature type="compositionally biased region" description="Basic residues" evidence="7">
    <location>
        <begin position="480"/>
        <end position="490"/>
    </location>
</feature>
<feature type="region of interest" description="Disordered" evidence="7">
    <location>
        <begin position="466"/>
        <end position="511"/>
    </location>
</feature>
<keyword evidence="9" id="KW-0560">Oxidoreductase</keyword>
<comment type="catalytic activity">
    <reaction evidence="6">
        <text>L-tryptophan + O2 = indole-3-acetamide + CO2 + H2O</text>
        <dbReference type="Rhea" id="RHEA:16165"/>
        <dbReference type="ChEBI" id="CHEBI:15377"/>
        <dbReference type="ChEBI" id="CHEBI:15379"/>
        <dbReference type="ChEBI" id="CHEBI:16031"/>
        <dbReference type="ChEBI" id="CHEBI:16526"/>
        <dbReference type="ChEBI" id="CHEBI:57912"/>
        <dbReference type="EC" id="1.13.12.3"/>
    </reaction>
</comment>
<dbReference type="PRINTS" id="PR00420">
    <property type="entry name" value="RNGMNOXGNASE"/>
</dbReference>
<dbReference type="EC" id="1.13.12.3" evidence="3"/>
<evidence type="ECO:0000256" key="5">
    <source>
        <dbReference type="ARBA" id="ARBA00023070"/>
    </source>
</evidence>
<dbReference type="PANTHER" id="PTHR10742">
    <property type="entry name" value="FLAVIN MONOAMINE OXIDASE"/>
    <property type="match status" value="1"/>
</dbReference>
<name>A0A380W211_AFIFE</name>
<evidence type="ECO:0000313" key="10">
    <source>
        <dbReference type="Proteomes" id="UP000254343"/>
    </source>
</evidence>
<dbReference type="InterPro" id="IPR050281">
    <property type="entry name" value="Flavin_monoamine_oxidase"/>
</dbReference>
<dbReference type="PANTHER" id="PTHR10742:SF410">
    <property type="entry name" value="LYSINE-SPECIFIC HISTONE DEMETHYLASE 2"/>
    <property type="match status" value="1"/>
</dbReference>
<dbReference type="Pfam" id="PF13450">
    <property type="entry name" value="NAD_binding_8"/>
    <property type="match status" value="1"/>
</dbReference>
<organism evidence="9 10">
    <name type="scientific">Afipia felis</name>
    <name type="common">Cat scratch disease bacillus</name>
    <dbReference type="NCBI Taxonomy" id="1035"/>
    <lineage>
        <taxon>Bacteria</taxon>
        <taxon>Pseudomonadati</taxon>
        <taxon>Pseudomonadota</taxon>
        <taxon>Alphaproteobacteria</taxon>
        <taxon>Hyphomicrobiales</taxon>
        <taxon>Nitrobacteraceae</taxon>
        <taxon>Afipia</taxon>
    </lineage>
</organism>
<evidence type="ECO:0000256" key="2">
    <source>
        <dbReference type="ARBA" id="ARBA00005833"/>
    </source>
</evidence>
<evidence type="ECO:0000256" key="7">
    <source>
        <dbReference type="SAM" id="MobiDB-lite"/>
    </source>
</evidence>
<dbReference type="Proteomes" id="UP000254343">
    <property type="component" value="Unassembled WGS sequence"/>
</dbReference>
<protein>
    <recommendedName>
        <fullName evidence="4">Tryptophan 2-monooxygenase</fullName>
        <ecNumber evidence="3">1.13.12.3</ecNumber>
    </recommendedName>
</protein>
<comment type="similarity">
    <text evidence="2">Belongs to the tryptophan 2-monooxygenase family.</text>
</comment>
<dbReference type="SUPFAM" id="SSF54373">
    <property type="entry name" value="FAD-linked reductases, C-terminal domain"/>
    <property type="match status" value="1"/>
</dbReference>
<dbReference type="SUPFAM" id="SSF51905">
    <property type="entry name" value="FAD/NAD(P)-binding domain"/>
    <property type="match status" value="1"/>
</dbReference>
<accession>A0A380W211</accession>
<proteinExistence type="inferred from homology"/>
<comment type="pathway">
    <text evidence="1">Plant hormone metabolism; auxin biosynthesis.</text>
</comment>
<dbReference type="EMBL" id="UIGB01000001">
    <property type="protein sequence ID" value="SUU82972.1"/>
    <property type="molecule type" value="Genomic_DNA"/>
</dbReference>
<evidence type="ECO:0000313" key="9">
    <source>
        <dbReference type="EMBL" id="SUU82972.1"/>
    </source>
</evidence>
<evidence type="ECO:0000256" key="4">
    <source>
        <dbReference type="ARBA" id="ARBA00017871"/>
    </source>
</evidence>
<evidence type="ECO:0000256" key="3">
    <source>
        <dbReference type="ARBA" id="ARBA00012535"/>
    </source>
</evidence>
<dbReference type="Gene3D" id="3.50.50.60">
    <property type="entry name" value="FAD/NAD(P)-binding domain"/>
    <property type="match status" value="1"/>
</dbReference>
<gene>
    <name evidence="9" type="primary">puo_1</name>
    <name evidence="9" type="ORF">NCTC12722_00131</name>
</gene>
<keyword evidence="5" id="KW-0073">Auxin biosynthesis</keyword>
<sequence length="511" mass="53954">MTVAKVVSLRQVDAEPPRAIEVSETMTMKLTRRELIAAAALLVTAAPRRNAFAATLPREVDVAIVGAGAAGIAAARKVAAAGRSVLMLEASARLGGRCVTDATTFGVPFDRGARWLYASASNPLAGLARLERVELAPAARGQRIRVGRRNARAGELEDFLALMVRVNRAMSEAVRSRGDLAVAQALPQDLREWRGTVEFQLGPLTNGGDLDRVSTADLLNFAPRDPSMFCREGLGTFIKRLAGKLPVALETPVTNVRWNGRDVELETRAGILSARAVIVTASVNVLNAGTIKFTPDLPKRQADALSHLTLGSCDRITLDLPGNPLGLGRDEVFIEQSSGPRTGLLLANAGGSSLCQVDVGGSFGRELSAQGEAAMVDFAQTWLRDLFGGDIPKAVTRTSVTRWNAEPYVLGAMSVASPGGLPARKILAEPLGPLFFAGEALHEQLGGTVGGAWISGERAAEAALRKVASGKAERPAPAKKPAKRSSRPAHHPAPAQPPARGNGLRWPGFGR</sequence>
<evidence type="ECO:0000259" key="8">
    <source>
        <dbReference type="Pfam" id="PF01593"/>
    </source>
</evidence>
<evidence type="ECO:0000256" key="6">
    <source>
        <dbReference type="ARBA" id="ARBA00047321"/>
    </source>
</evidence>
<dbReference type="AlphaFoldDB" id="A0A380W211"/>
<feature type="domain" description="Amine oxidase" evidence="8">
    <location>
        <begin position="224"/>
        <end position="463"/>
    </location>
</feature>